<gene>
    <name evidence="7" type="ORF">PR001_g506</name>
</gene>
<feature type="domain" description="RING-type" evidence="6">
    <location>
        <begin position="626"/>
        <end position="664"/>
    </location>
</feature>
<dbReference type="InterPro" id="IPR001841">
    <property type="entry name" value="Znf_RING"/>
</dbReference>
<name>A0A6A3P381_9STRA</name>
<evidence type="ECO:0000256" key="4">
    <source>
        <dbReference type="PROSITE-ProRule" id="PRU00175"/>
    </source>
</evidence>
<proteinExistence type="predicted"/>
<protein>
    <recommendedName>
        <fullName evidence="6">RING-type domain-containing protein</fullName>
    </recommendedName>
</protein>
<dbReference type="GO" id="GO:0008270">
    <property type="term" value="F:zinc ion binding"/>
    <property type="evidence" value="ECO:0007669"/>
    <property type="project" value="UniProtKB-KW"/>
</dbReference>
<evidence type="ECO:0000256" key="2">
    <source>
        <dbReference type="ARBA" id="ARBA00022771"/>
    </source>
</evidence>
<dbReference type="Gene3D" id="3.30.40.10">
    <property type="entry name" value="Zinc/RING finger domain, C3HC4 (zinc finger)"/>
    <property type="match status" value="1"/>
</dbReference>
<feature type="compositionally biased region" description="Polar residues" evidence="5">
    <location>
        <begin position="278"/>
        <end position="290"/>
    </location>
</feature>
<dbReference type="PROSITE" id="PS00518">
    <property type="entry name" value="ZF_RING_1"/>
    <property type="match status" value="1"/>
</dbReference>
<feature type="compositionally biased region" description="Low complexity" evidence="5">
    <location>
        <begin position="259"/>
        <end position="272"/>
    </location>
</feature>
<reference evidence="7 8" key="1">
    <citation type="submission" date="2018-09" db="EMBL/GenBank/DDBJ databases">
        <title>Genomic investigation of the strawberry pathogen Phytophthora fragariae indicates pathogenicity is determined by transcriptional variation in three key races.</title>
        <authorList>
            <person name="Adams T.M."/>
            <person name="Armitage A.D."/>
            <person name="Sobczyk M.K."/>
            <person name="Bates H.J."/>
            <person name="Dunwell J.M."/>
            <person name="Nellist C.F."/>
            <person name="Harrison R.J."/>
        </authorList>
    </citation>
    <scope>NUCLEOTIDE SEQUENCE [LARGE SCALE GENOMIC DNA]</scope>
    <source>
        <strain evidence="7 8">SCRP249</strain>
    </source>
</reference>
<dbReference type="AlphaFoldDB" id="A0A6A3P381"/>
<organism evidence="7 8">
    <name type="scientific">Phytophthora rubi</name>
    <dbReference type="NCBI Taxonomy" id="129364"/>
    <lineage>
        <taxon>Eukaryota</taxon>
        <taxon>Sar</taxon>
        <taxon>Stramenopiles</taxon>
        <taxon>Oomycota</taxon>
        <taxon>Peronosporomycetes</taxon>
        <taxon>Peronosporales</taxon>
        <taxon>Peronosporaceae</taxon>
        <taxon>Phytophthora</taxon>
    </lineage>
</organism>
<keyword evidence="2 4" id="KW-0863">Zinc-finger</keyword>
<dbReference type="InterPro" id="IPR017907">
    <property type="entry name" value="Znf_RING_CS"/>
</dbReference>
<dbReference type="SMART" id="SM00184">
    <property type="entry name" value="RING"/>
    <property type="match status" value="1"/>
</dbReference>
<feature type="region of interest" description="Disordered" evidence="5">
    <location>
        <begin position="1"/>
        <end position="21"/>
    </location>
</feature>
<dbReference type="PROSITE" id="PS50089">
    <property type="entry name" value="ZF_RING_2"/>
    <property type="match status" value="1"/>
</dbReference>
<accession>A0A6A3P381</accession>
<dbReference type="InterPro" id="IPR013083">
    <property type="entry name" value="Znf_RING/FYVE/PHD"/>
</dbReference>
<dbReference type="Pfam" id="PF14634">
    <property type="entry name" value="zf-RING_5"/>
    <property type="match status" value="1"/>
</dbReference>
<dbReference type="SUPFAM" id="SSF57850">
    <property type="entry name" value="RING/U-box"/>
    <property type="match status" value="1"/>
</dbReference>
<dbReference type="EMBL" id="QXFV01000012">
    <property type="protein sequence ID" value="KAE9052433.1"/>
    <property type="molecule type" value="Genomic_DNA"/>
</dbReference>
<keyword evidence="1" id="KW-0479">Metal-binding</keyword>
<keyword evidence="3" id="KW-0862">Zinc</keyword>
<evidence type="ECO:0000259" key="6">
    <source>
        <dbReference type="PROSITE" id="PS50089"/>
    </source>
</evidence>
<evidence type="ECO:0000313" key="8">
    <source>
        <dbReference type="Proteomes" id="UP000429607"/>
    </source>
</evidence>
<dbReference type="Proteomes" id="UP000429607">
    <property type="component" value="Unassembled WGS sequence"/>
</dbReference>
<evidence type="ECO:0000256" key="3">
    <source>
        <dbReference type="ARBA" id="ARBA00022833"/>
    </source>
</evidence>
<sequence length="717" mass="78628">MLLSPSTPVPPQSRSGGRITPPVKAEMSITEQIARQTRKSTVLDPKNALLVMAIPDYDDYKIMQPYSCRSLSNKSKFVGGRDFVTRHNPQEVNDFKKQYSRDFGNLNRHRSILASPTSNLSTIGLFSSSSGSIGLQESPSKNGSISNNNLLSKDGALWRKAFTSTMKACWVLTEFGIQALIGPEYRLTTRTPVLPALPSPRPQRPPILTLSCRSPATSFRPETPSSLSAFSARESARKGIGVDLADEKTLAALSRLAVSTPKLRSPPSSPLKRSTKPNSESVSTPPSSGACTDGAEMLSLAPYADISWELKDECDRNQTATSFETTPATQQKNVGVSLASTAPSSSLPVVSSTTQHFAMEVSPPMLALGTLQTGQVYLFPVRNFRIRVDPLRSLQRSGYKATVSSTDFDALFLRLLDLSPFAPAEVIRRAKTALHATTAYCTSNLSFILFARYGDSIFVLSQSLKTAYSIALRKWMFGSAHVFNGERPETPQSRGWSLDDPVIKHWRLNGDADAVSTDPESMSAIESFLGTYGEHLISEWIGRSLEGASSSKSPWFTIPMPAATNCLSKSLSPGNTSTSFVANNRSEMPYAAPLFMLYDKPSAEFQVRFPVAGGLSERMAGDRMECGICWLDLMQPKVMVLKCSHYMCDPCLRLLSRRECPYCRAPIRLVCEVSECVKQEACRLLMEACRLLMEAMALEDKAPAPDLQENESALDHT</sequence>
<evidence type="ECO:0000256" key="5">
    <source>
        <dbReference type="SAM" id="MobiDB-lite"/>
    </source>
</evidence>
<comment type="caution">
    <text evidence="7">The sequence shown here is derived from an EMBL/GenBank/DDBJ whole genome shotgun (WGS) entry which is preliminary data.</text>
</comment>
<evidence type="ECO:0000256" key="1">
    <source>
        <dbReference type="ARBA" id="ARBA00022723"/>
    </source>
</evidence>
<evidence type="ECO:0000313" key="7">
    <source>
        <dbReference type="EMBL" id="KAE9052433.1"/>
    </source>
</evidence>
<feature type="region of interest" description="Disordered" evidence="5">
    <location>
        <begin position="259"/>
        <end position="293"/>
    </location>
</feature>